<evidence type="ECO:0000313" key="2">
    <source>
        <dbReference type="Proteomes" id="UP000189703"/>
    </source>
</evidence>
<keyword evidence="2" id="KW-1185">Reference proteome</keyword>
<accession>A0A1U8BK32</accession>
<name>A0A1U8BK32_NELNU</name>
<dbReference type="RefSeq" id="XP_010277522.1">
    <property type="nucleotide sequence ID" value="XM_010279220.2"/>
</dbReference>
<feature type="region of interest" description="Disordered" evidence="1">
    <location>
        <begin position="193"/>
        <end position="245"/>
    </location>
</feature>
<dbReference type="AlphaFoldDB" id="A0A1U8BK32"/>
<dbReference type="InParanoid" id="A0A1U8BK32"/>
<dbReference type="GeneID" id="104611933"/>
<gene>
    <name evidence="3" type="primary">LOC104611933</name>
</gene>
<feature type="compositionally biased region" description="Polar residues" evidence="1">
    <location>
        <begin position="209"/>
        <end position="226"/>
    </location>
</feature>
<protein>
    <submittedName>
        <fullName evidence="3">Uncharacterized protein LOC104611933</fullName>
    </submittedName>
</protein>
<feature type="compositionally biased region" description="Basic and acidic residues" evidence="1">
    <location>
        <begin position="92"/>
        <end position="124"/>
    </location>
</feature>
<organism evidence="2 3">
    <name type="scientific">Nelumbo nucifera</name>
    <name type="common">Sacred lotus</name>
    <dbReference type="NCBI Taxonomy" id="4432"/>
    <lineage>
        <taxon>Eukaryota</taxon>
        <taxon>Viridiplantae</taxon>
        <taxon>Streptophyta</taxon>
        <taxon>Embryophyta</taxon>
        <taxon>Tracheophyta</taxon>
        <taxon>Spermatophyta</taxon>
        <taxon>Magnoliopsida</taxon>
        <taxon>Proteales</taxon>
        <taxon>Nelumbonaceae</taxon>
        <taxon>Nelumbo</taxon>
    </lineage>
</organism>
<reference evidence="3" key="1">
    <citation type="submission" date="2025-08" db="UniProtKB">
        <authorList>
            <consortium name="RefSeq"/>
        </authorList>
    </citation>
    <scope>IDENTIFICATION</scope>
</reference>
<dbReference type="Proteomes" id="UP000189703">
    <property type="component" value="Unplaced"/>
</dbReference>
<sequence>MDISPYKSSKKRAEIEMITKKGSSSAMNGTGDDAGTVTQSPMQMHYNYRNDVANSTTKRVGEVQDPLFSIDSAVRGWINENPQDFPFLGKDFSPKEPRTVGGHQKAETSRLSKDGTTEARVSNGERKDLDNIVFTEMGSVNKVEISSPLKLNDNIERVDMFAKTCKEGNIQKGSISNTKLLVKRVLFVVSDMEEDPEGANKRSKRQIDFSDSNSSDLANPTTNVKSPRQGPHAPTPSPTRGNSLQ</sequence>
<feature type="region of interest" description="Disordered" evidence="1">
    <location>
        <begin position="19"/>
        <end position="39"/>
    </location>
</feature>
<dbReference type="KEGG" id="nnu:104611933"/>
<evidence type="ECO:0000256" key="1">
    <source>
        <dbReference type="SAM" id="MobiDB-lite"/>
    </source>
</evidence>
<evidence type="ECO:0000313" key="3">
    <source>
        <dbReference type="RefSeq" id="XP_010277522.1"/>
    </source>
</evidence>
<proteinExistence type="predicted"/>
<feature type="region of interest" description="Disordered" evidence="1">
    <location>
        <begin position="86"/>
        <end position="124"/>
    </location>
</feature>